<evidence type="ECO:0000256" key="2">
    <source>
        <dbReference type="SAM" id="Phobius"/>
    </source>
</evidence>
<sequence length="780" mass="83444">MERLPLLRLARWLFAALAAGTLAGQILELERAAEIPRASMTLRDSRVVVVLPGGAAERAGLLPGDRILAVGGEPLSRGGEALPLLQRLAPGREATLLVRRGGETRELPYRPDPPQRGDILWRFAVGGVGIVTLLIGVVVFLKNPRPLTFTFGAICYAMGALVQPPFVPWLTGLLVARKALLMAATLFVPPLLVHLFLAFPLRHPWLDRRGRRVGLLYAPSLALLALALWALARIPPDAADPLGPASLLGPSATILWIAGVGAAITLFAVAYRRARSRASRGRVRAILWGTILGTLPIAAMLAVRAVRPALAIPGDRLAVLAVILIPLSFGYAIVRHGIFDLSLLVRRSLALSLLAALLACLYFVLQMALGELLPGLAAASPLWLPFLSLCAVGLLLPPTYRGLERLLESRAGAGRPRDELIYEFGVALRGMLGRGPLVRLISESVAEALGASRVACFEPARGGGLRAAYLCGVPPEALAPWPLSAALVQRLRSHARPLDRGELDTELPFGYLSPADQAALDALDAHLLVPLRAGEQFRGCLLVGRPAYGESFTAADRRLAETLAAEGSLALENSLLHERAMEEERLRGDVELARDLQERLLPTRMPQLDSLEAAGFSVPCQGVGGDYYDCFLTPRGELLLAIGDVSGKGVPGAILMANLQGLVKVEGVRDEPPARIVERINRQICEMEKPERFVTFCLARVDPRGGEVTYCNAGHPSMLLARGDGTIEELSVGGLPLGIRADAAYDGAAARLGAGDLLLLYTDGVTERTRPGGEQFGAER</sequence>
<dbReference type="Gene3D" id="3.60.40.10">
    <property type="entry name" value="PPM-type phosphatase domain"/>
    <property type="match status" value="1"/>
</dbReference>
<dbReference type="PANTHER" id="PTHR43156">
    <property type="entry name" value="STAGE II SPORULATION PROTEIN E-RELATED"/>
    <property type="match status" value="1"/>
</dbReference>
<feature type="domain" description="PDZ" evidence="3">
    <location>
        <begin position="26"/>
        <end position="76"/>
    </location>
</feature>
<feature type="transmembrane region" description="Helical" evidence="2">
    <location>
        <begin position="283"/>
        <end position="305"/>
    </location>
</feature>
<dbReference type="EMBL" id="VGIY01000443">
    <property type="protein sequence ID" value="MBM3318681.1"/>
    <property type="molecule type" value="Genomic_DNA"/>
</dbReference>
<dbReference type="Gene3D" id="2.30.42.10">
    <property type="match status" value="1"/>
</dbReference>
<dbReference type="Proteomes" id="UP000748308">
    <property type="component" value="Unassembled WGS sequence"/>
</dbReference>
<dbReference type="Pfam" id="PF17820">
    <property type="entry name" value="PDZ_6"/>
    <property type="match status" value="1"/>
</dbReference>
<dbReference type="SUPFAM" id="SSF55781">
    <property type="entry name" value="GAF domain-like"/>
    <property type="match status" value="1"/>
</dbReference>
<evidence type="ECO:0000259" key="3">
    <source>
        <dbReference type="PROSITE" id="PS50106"/>
    </source>
</evidence>
<dbReference type="InterPro" id="IPR036457">
    <property type="entry name" value="PPM-type-like_dom_sf"/>
</dbReference>
<dbReference type="InterPro" id="IPR001932">
    <property type="entry name" value="PPM-type_phosphatase-like_dom"/>
</dbReference>
<keyword evidence="2" id="KW-0472">Membrane</keyword>
<dbReference type="Gene3D" id="3.30.450.40">
    <property type="match status" value="1"/>
</dbReference>
<dbReference type="GO" id="GO:0016791">
    <property type="term" value="F:phosphatase activity"/>
    <property type="evidence" value="ECO:0007669"/>
    <property type="project" value="TreeGrafter"/>
</dbReference>
<dbReference type="PANTHER" id="PTHR43156:SF2">
    <property type="entry name" value="STAGE II SPORULATION PROTEIN E"/>
    <property type="match status" value="1"/>
</dbReference>
<evidence type="ECO:0000313" key="5">
    <source>
        <dbReference type="Proteomes" id="UP000748308"/>
    </source>
</evidence>
<dbReference type="PROSITE" id="PS50106">
    <property type="entry name" value="PDZ"/>
    <property type="match status" value="1"/>
</dbReference>
<dbReference type="SMART" id="SM00228">
    <property type="entry name" value="PDZ"/>
    <property type="match status" value="1"/>
</dbReference>
<keyword evidence="1" id="KW-0378">Hydrolase</keyword>
<protein>
    <submittedName>
        <fullName evidence="4">SpoIIE family protein phosphatase</fullName>
    </submittedName>
</protein>
<feature type="transmembrane region" description="Helical" evidence="2">
    <location>
        <begin position="213"/>
        <end position="232"/>
    </location>
</feature>
<comment type="caution">
    <text evidence="4">The sequence shown here is derived from an EMBL/GenBank/DDBJ whole genome shotgun (WGS) entry which is preliminary data.</text>
</comment>
<reference evidence="4" key="1">
    <citation type="submission" date="2019-03" db="EMBL/GenBank/DDBJ databases">
        <title>Lake Tanganyika Metagenome-Assembled Genomes (MAGs).</title>
        <authorList>
            <person name="Tran P."/>
        </authorList>
    </citation>
    <scope>NUCLEOTIDE SEQUENCE</scope>
    <source>
        <strain evidence="4">M_DeepCast_400m_m2_100</strain>
    </source>
</reference>
<dbReference type="InterPro" id="IPR001478">
    <property type="entry name" value="PDZ"/>
</dbReference>
<feature type="transmembrane region" description="Helical" evidence="2">
    <location>
        <begin position="148"/>
        <end position="167"/>
    </location>
</feature>
<name>A0A937XAK2_UNCEI</name>
<dbReference type="SMART" id="SM00065">
    <property type="entry name" value="GAF"/>
    <property type="match status" value="1"/>
</dbReference>
<organism evidence="4 5">
    <name type="scientific">Eiseniibacteriota bacterium</name>
    <dbReference type="NCBI Taxonomy" id="2212470"/>
    <lineage>
        <taxon>Bacteria</taxon>
        <taxon>Candidatus Eiseniibacteriota</taxon>
    </lineage>
</organism>
<gene>
    <name evidence="4" type="ORF">FJY75_12595</name>
</gene>
<dbReference type="AlphaFoldDB" id="A0A937XAK2"/>
<dbReference type="Pfam" id="PF07228">
    <property type="entry name" value="SpoIIE"/>
    <property type="match status" value="1"/>
</dbReference>
<feature type="transmembrane region" description="Helical" evidence="2">
    <location>
        <begin position="179"/>
        <end position="201"/>
    </location>
</feature>
<proteinExistence type="predicted"/>
<keyword evidence="2" id="KW-0812">Transmembrane</keyword>
<evidence type="ECO:0000256" key="1">
    <source>
        <dbReference type="ARBA" id="ARBA00022801"/>
    </source>
</evidence>
<feature type="transmembrane region" description="Helical" evidence="2">
    <location>
        <begin position="350"/>
        <end position="369"/>
    </location>
</feature>
<evidence type="ECO:0000313" key="4">
    <source>
        <dbReference type="EMBL" id="MBM3318681.1"/>
    </source>
</evidence>
<dbReference type="InterPro" id="IPR052016">
    <property type="entry name" value="Bact_Sigma-Reg"/>
</dbReference>
<dbReference type="SMART" id="SM00331">
    <property type="entry name" value="PP2C_SIG"/>
    <property type="match status" value="1"/>
</dbReference>
<keyword evidence="2" id="KW-1133">Transmembrane helix</keyword>
<feature type="non-terminal residue" evidence="4">
    <location>
        <position position="780"/>
    </location>
</feature>
<feature type="transmembrane region" description="Helical" evidence="2">
    <location>
        <begin position="119"/>
        <end position="141"/>
    </location>
</feature>
<dbReference type="SUPFAM" id="SSF50156">
    <property type="entry name" value="PDZ domain-like"/>
    <property type="match status" value="1"/>
</dbReference>
<accession>A0A937XAK2</accession>
<feature type="transmembrane region" description="Helical" evidence="2">
    <location>
        <begin position="317"/>
        <end position="338"/>
    </location>
</feature>
<dbReference type="SUPFAM" id="SSF81606">
    <property type="entry name" value="PP2C-like"/>
    <property type="match status" value="1"/>
</dbReference>
<dbReference type="InterPro" id="IPR003018">
    <property type="entry name" value="GAF"/>
</dbReference>
<dbReference type="InterPro" id="IPR041489">
    <property type="entry name" value="PDZ_6"/>
</dbReference>
<dbReference type="InterPro" id="IPR029016">
    <property type="entry name" value="GAF-like_dom_sf"/>
</dbReference>
<dbReference type="InterPro" id="IPR036034">
    <property type="entry name" value="PDZ_sf"/>
</dbReference>
<feature type="transmembrane region" description="Helical" evidence="2">
    <location>
        <begin position="252"/>
        <end position="271"/>
    </location>
</feature>